<reference evidence="4 5" key="1">
    <citation type="submission" date="2023-08" db="EMBL/GenBank/DDBJ databases">
        <title>Helicovermis profunda gen. nov., sp. nov., a novel mesophilic, fermentative bacterium within the Bacillota from a deep-sea hydrothermal vent chimney.</title>
        <authorList>
            <person name="Miyazaki U."/>
            <person name="Mizutani D."/>
            <person name="Hashimoto Y."/>
            <person name="Tame A."/>
            <person name="Sawayama S."/>
            <person name="Miyazaki J."/>
            <person name="Takai K."/>
            <person name="Nakagawa S."/>
        </authorList>
    </citation>
    <scope>NUCLEOTIDE SEQUENCE [LARGE SCALE GENOMIC DNA]</scope>
    <source>
        <strain evidence="4 5">S502</strain>
    </source>
</reference>
<dbReference type="AlphaFoldDB" id="A0AAU9EU11"/>
<evidence type="ECO:0000256" key="1">
    <source>
        <dbReference type="ARBA" id="ARBA00022679"/>
    </source>
</evidence>
<dbReference type="KEGG" id="hprf:HLPR_08810"/>
<evidence type="ECO:0000313" key="5">
    <source>
        <dbReference type="Proteomes" id="UP001321786"/>
    </source>
</evidence>
<dbReference type="EMBL" id="AP028654">
    <property type="protein sequence ID" value="BEP28550.1"/>
    <property type="molecule type" value="Genomic_DNA"/>
</dbReference>
<sequence length="255" mass="28585">MIFHLKRYMDIDVLGAIFVDTYIYDTSKGKEIIETIGGSGLTIALGLHLLGHNVNFFGNIGNDEKGKYILEELKTYDFDTKNISIINGYTGSFIAKNDKMFSVKRGVNDFSLKINSSNLRNESLVLTSEIHVESINTALNLNYKNIFFDVGPRAFLLKNINFPDNIIKIGNINEHTLTKCNIIKLGEKGAKWDDLFINGNTTKLNYTIGAGDLFDTILIDNYLNGVNKIESLRKATNYAEKSCSLKGGFKIINFI</sequence>
<dbReference type="PANTHER" id="PTHR10584">
    <property type="entry name" value="SUGAR KINASE"/>
    <property type="match status" value="1"/>
</dbReference>
<proteinExistence type="predicted"/>
<dbReference type="PANTHER" id="PTHR10584:SF166">
    <property type="entry name" value="RIBOKINASE"/>
    <property type="match status" value="1"/>
</dbReference>
<feature type="domain" description="Carbohydrate kinase PfkB" evidence="3">
    <location>
        <begin position="11"/>
        <end position="106"/>
    </location>
</feature>
<organism evidence="4 5">
    <name type="scientific">Helicovermis profundi</name>
    <dbReference type="NCBI Taxonomy" id="3065157"/>
    <lineage>
        <taxon>Bacteria</taxon>
        <taxon>Bacillati</taxon>
        <taxon>Bacillota</taxon>
        <taxon>Clostridia</taxon>
        <taxon>Helicovermis</taxon>
    </lineage>
</organism>
<dbReference type="Gene3D" id="3.40.1190.20">
    <property type="match status" value="1"/>
</dbReference>
<evidence type="ECO:0000256" key="2">
    <source>
        <dbReference type="ARBA" id="ARBA00022777"/>
    </source>
</evidence>
<dbReference type="InterPro" id="IPR011611">
    <property type="entry name" value="PfkB_dom"/>
</dbReference>
<gene>
    <name evidence="4" type="ORF">HLPR_08810</name>
</gene>
<evidence type="ECO:0000259" key="3">
    <source>
        <dbReference type="Pfam" id="PF00294"/>
    </source>
</evidence>
<dbReference type="Proteomes" id="UP001321786">
    <property type="component" value="Chromosome"/>
</dbReference>
<dbReference type="Pfam" id="PF00294">
    <property type="entry name" value="PfkB"/>
    <property type="match status" value="1"/>
</dbReference>
<dbReference type="GO" id="GO:0005829">
    <property type="term" value="C:cytosol"/>
    <property type="evidence" value="ECO:0007669"/>
    <property type="project" value="TreeGrafter"/>
</dbReference>
<name>A0AAU9EU11_9FIRM</name>
<dbReference type="SUPFAM" id="SSF53613">
    <property type="entry name" value="Ribokinase-like"/>
    <property type="match status" value="1"/>
</dbReference>
<protein>
    <recommendedName>
        <fullName evidence="3">Carbohydrate kinase PfkB domain-containing protein</fullName>
    </recommendedName>
</protein>
<accession>A0AAU9EU11</accession>
<keyword evidence="2" id="KW-0418">Kinase</keyword>
<dbReference type="InterPro" id="IPR029056">
    <property type="entry name" value="Ribokinase-like"/>
</dbReference>
<dbReference type="GO" id="GO:0016301">
    <property type="term" value="F:kinase activity"/>
    <property type="evidence" value="ECO:0007669"/>
    <property type="project" value="UniProtKB-KW"/>
</dbReference>
<dbReference type="RefSeq" id="WP_338536862.1">
    <property type="nucleotide sequence ID" value="NZ_AP028654.1"/>
</dbReference>
<keyword evidence="5" id="KW-1185">Reference proteome</keyword>
<keyword evidence="1" id="KW-0808">Transferase</keyword>
<evidence type="ECO:0000313" key="4">
    <source>
        <dbReference type="EMBL" id="BEP28550.1"/>
    </source>
</evidence>